<feature type="domain" description="EamA" evidence="4">
    <location>
        <begin position="154"/>
        <end position="285"/>
    </location>
</feature>
<feature type="transmembrane region" description="Helical" evidence="3">
    <location>
        <begin position="268"/>
        <end position="286"/>
    </location>
</feature>
<dbReference type="FunFam" id="1.10.3730.20:FF:000010">
    <property type="entry name" value="EamA family transporter"/>
    <property type="match status" value="1"/>
</dbReference>
<feature type="transmembrane region" description="Helical" evidence="3">
    <location>
        <begin position="211"/>
        <end position="231"/>
    </location>
</feature>
<dbReference type="InterPro" id="IPR000620">
    <property type="entry name" value="EamA_dom"/>
</dbReference>
<sequence length="303" mass="33331">MQAEQTSNAVIKMVISMVIFGSIGFFSEHTNVPSIELVFVRCLCASLFLGVCWFGSGRYRTEQWNRREVLQTLACGFFLVLNWVFLFKSFEETSVTIAVSVYHLAPVLVLLLGSLIYREKLHIVSVTSIVICFLGTALISGINGSTSFSQLMGSGIIWAVLAALFYAFTTLAGKGINSLSPYAVTCLQTGLGVIILLPFVRFGAFSDLSHVNWIMIVSTGIIHTGIVYLLFFDSLRFLSTRFISIIVFLDPAVAIVLDTVFTGFRPDLYQSLGIVMIFAGMALSLIRKQKAVPAETQADSTRI</sequence>
<keyword evidence="3" id="KW-1133">Transmembrane helix</keyword>
<name>A0A6A8LB49_BACVE</name>
<feature type="transmembrane region" description="Helical" evidence="3">
    <location>
        <begin position="123"/>
        <end position="142"/>
    </location>
</feature>
<comment type="caution">
    <text evidence="5">The sequence shown here is derived from an EMBL/GenBank/DDBJ whole genome shotgun (WGS) entry which is preliminary data.</text>
</comment>
<feature type="transmembrane region" description="Helical" evidence="3">
    <location>
        <begin position="243"/>
        <end position="262"/>
    </location>
</feature>
<dbReference type="AlphaFoldDB" id="A0A6A8LB49"/>
<feature type="transmembrane region" description="Helical" evidence="3">
    <location>
        <begin position="69"/>
        <end position="87"/>
    </location>
</feature>
<accession>A0A6A8LB49</accession>
<dbReference type="EMBL" id="WKKV01000001">
    <property type="protein sequence ID" value="MSE00511.1"/>
    <property type="molecule type" value="Genomic_DNA"/>
</dbReference>
<reference evidence="5" key="1">
    <citation type="submission" date="2019-11" db="EMBL/GenBank/DDBJ databases">
        <title>Draft Genome Sequence of Plant Growth-Promoting Rhizosphere-Associated Bacteria.</title>
        <authorList>
            <person name="Vasilyev I.Y."/>
            <person name="Radchenko V."/>
            <person name="Ilnitskaya E.V."/>
        </authorList>
    </citation>
    <scope>NUCLEOTIDE SEQUENCE</scope>
    <source>
        <strain evidence="5">VRA_517_n</strain>
    </source>
</reference>
<keyword evidence="3" id="KW-0812">Transmembrane</keyword>
<evidence type="ECO:0000256" key="1">
    <source>
        <dbReference type="ARBA" id="ARBA00004127"/>
    </source>
</evidence>
<feature type="transmembrane region" description="Helical" evidence="3">
    <location>
        <begin position="93"/>
        <end position="116"/>
    </location>
</feature>
<evidence type="ECO:0000256" key="3">
    <source>
        <dbReference type="SAM" id="Phobius"/>
    </source>
</evidence>
<dbReference type="Pfam" id="PF00892">
    <property type="entry name" value="EamA"/>
    <property type="match status" value="2"/>
</dbReference>
<feature type="transmembrane region" description="Helical" evidence="3">
    <location>
        <begin position="38"/>
        <end position="57"/>
    </location>
</feature>
<dbReference type="SUPFAM" id="SSF103481">
    <property type="entry name" value="Multidrug resistance efflux transporter EmrE"/>
    <property type="match status" value="2"/>
</dbReference>
<evidence type="ECO:0000259" key="4">
    <source>
        <dbReference type="Pfam" id="PF00892"/>
    </source>
</evidence>
<proteinExistence type="inferred from homology"/>
<organism evidence="5">
    <name type="scientific">Bacillus velezensis</name>
    <dbReference type="NCBI Taxonomy" id="492670"/>
    <lineage>
        <taxon>Bacteria</taxon>
        <taxon>Bacillati</taxon>
        <taxon>Bacillota</taxon>
        <taxon>Bacilli</taxon>
        <taxon>Bacillales</taxon>
        <taxon>Bacillaceae</taxon>
        <taxon>Bacillus</taxon>
        <taxon>Bacillus amyloliquefaciens group</taxon>
    </lineage>
</organism>
<feature type="domain" description="EamA" evidence="4">
    <location>
        <begin position="9"/>
        <end position="140"/>
    </location>
</feature>
<gene>
    <name evidence="5" type="ORF">GKC39_00340</name>
</gene>
<keyword evidence="3" id="KW-0472">Membrane</keyword>
<evidence type="ECO:0000313" key="5">
    <source>
        <dbReference type="EMBL" id="MSE00511.1"/>
    </source>
</evidence>
<dbReference type="RefSeq" id="WP_154303005.1">
    <property type="nucleotide sequence ID" value="NZ_CP064845.1"/>
</dbReference>
<dbReference type="PANTHER" id="PTHR22911">
    <property type="entry name" value="ACYL-MALONYL CONDENSING ENZYME-RELATED"/>
    <property type="match status" value="1"/>
</dbReference>
<comment type="similarity">
    <text evidence="2">Belongs to the EamA transporter family.</text>
</comment>
<dbReference type="GO" id="GO:0016020">
    <property type="term" value="C:membrane"/>
    <property type="evidence" value="ECO:0007669"/>
    <property type="project" value="InterPro"/>
</dbReference>
<dbReference type="Gene3D" id="1.10.3730.20">
    <property type="match status" value="1"/>
</dbReference>
<feature type="transmembrane region" description="Helical" evidence="3">
    <location>
        <begin position="148"/>
        <end position="167"/>
    </location>
</feature>
<evidence type="ECO:0000256" key="2">
    <source>
        <dbReference type="ARBA" id="ARBA00007362"/>
    </source>
</evidence>
<dbReference type="PANTHER" id="PTHR22911:SF102">
    <property type="entry name" value="MEMBRANE PROTEIN"/>
    <property type="match status" value="1"/>
</dbReference>
<feature type="transmembrane region" description="Helical" evidence="3">
    <location>
        <begin position="9"/>
        <end position="26"/>
    </location>
</feature>
<feature type="transmembrane region" description="Helical" evidence="3">
    <location>
        <begin position="179"/>
        <end position="199"/>
    </location>
</feature>
<protein>
    <submittedName>
        <fullName evidence="5">EamA family transporter</fullName>
    </submittedName>
</protein>
<dbReference type="InterPro" id="IPR037185">
    <property type="entry name" value="EmrE-like"/>
</dbReference>
<comment type="subcellular location">
    <subcellularLocation>
        <location evidence="1">Endomembrane system</location>
        <topology evidence="1">Multi-pass membrane protein</topology>
    </subcellularLocation>
</comment>